<dbReference type="AlphaFoldDB" id="A0A835JZ32"/>
<dbReference type="EMBL" id="JADGMS010000008">
    <property type="protein sequence ID" value="KAF9677973.1"/>
    <property type="molecule type" value="Genomic_DNA"/>
</dbReference>
<accession>A0A835JZ32</accession>
<dbReference type="Proteomes" id="UP000657918">
    <property type="component" value="Chromosome 8"/>
</dbReference>
<evidence type="ECO:0000313" key="1">
    <source>
        <dbReference type="EMBL" id="KAF9677973.1"/>
    </source>
</evidence>
<organism evidence="1 2">
    <name type="scientific">Salix dunnii</name>
    <dbReference type="NCBI Taxonomy" id="1413687"/>
    <lineage>
        <taxon>Eukaryota</taxon>
        <taxon>Viridiplantae</taxon>
        <taxon>Streptophyta</taxon>
        <taxon>Embryophyta</taxon>
        <taxon>Tracheophyta</taxon>
        <taxon>Spermatophyta</taxon>
        <taxon>Magnoliopsida</taxon>
        <taxon>eudicotyledons</taxon>
        <taxon>Gunneridae</taxon>
        <taxon>Pentapetalae</taxon>
        <taxon>rosids</taxon>
        <taxon>fabids</taxon>
        <taxon>Malpighiales</taxon>
        <taxon>Salicaceae</taxon>
        <taxon>Saliceae</taxon>
        <taxon>Salix</taxon>
    </lineage>
</organism>
<sequence>MATLSSWTCSNFTGLAESPFTSLCLFNVSLTIHATLSSWTCSNFIGFSESVSPEPCPELESSSVCYSPLNSYESDAMQFPCENLYWIRINNRRLELGLNHEFGSKCFVFKQKNI</sequence>
<proteinExistence type="predicted"/>
<name>A0A835JZ32_9ROSI</name>
<protein>
    <submittedName>
        <fullName evidence="1">Uncharacterized protein</fullName>
    </submittedName>
</protein>
<keyword evidence="2" id="KW-1185">Reference proteome</keyword>
<gene>
    <name evidence="1" type="ORF">SADUNF_Sadunf08G0163700</name>
</gene>
<comment type="caution">
    <text evidence="1">The sequence shown here is derived from an EMBL/GenBank/DDBJ whole genome shotgun (WGS) entry which is preliminary data.</text>
</comment>
<reference evidence="1 2" key="1">
    <citation type="submission" date="2020-10" db="EMBL/GenBank/DDBJ databases">
        <title>Plant Genome Project.</title>
        <authorList>
            <person name="Zhang R.-G."/>
        </authorList>
    </citation>
    <scope>NUCLEOTIDE SEQUENCE [LARGE SCALE GENOMIC DNA]</scope>
    <source>
        <strain evidence="1">FAFU-HL-1</strain>
        <tissue evidence="1">Leaf</tissue>
    </source>
</reference>
<evidence type="ECO:0000313" key="2">
    <source>
        <dbReference type="Proteomes" id="UP000657918"/>
    </source>
</evidence>